<accession>A0A091IRA8</accession>
<dbReference type="SUPFAM" id="SSF51419">
    <property type="entry name" value="PLP-binding barrel"/>
    <property type="match status" value="1"/>
</dbReference>
<evidence type="ECO:0000313" key="11">
    <source>
        <dbReference type="Proteomes" id="UP000053119"/>
    </source>
</evidence>
<dbReference type="EMBL" id="KK500853">
    <property type="protein sequence ID" value="KFP10867.1"/>
    <property type="molecule type" value="Genomic_DNA"/>
</dbReference>
<dbReference type="GO" id="GO:0016831">
    <property type="term" value="F:carboxy-lyase activity"/>
    <property type="evidence" value="ECO:0007669"/>
    <property type="project" value="UniProtKB-ARBA"/>
</dbReference>
<dbReference type="InterPro" id="IPR002433">
    <property type="entry name" value="Orn_de-COase"/>
</dbReference>
<dbReference type="PROSITE" id="PS00878">
    <property type="entry name" value="ODR_DC_2_1"/>
    <property type="match status" value="1"/>
</dbReference>
<evidence type="ECO:0000256" key="1">
    <source>
        <dbReference type="ARBA" id="ARBA00001933"/>
    </source>
</evidence>
<dbReference type="PANTHER" id="PTHR11482:SF4">
    <property type="entry name" value="ANTIZYME INHIBITOR 2"/>
    <property type="match status" value="1"/>
</dbReference>
<dbReference type="PRINTS" id="PR01179">
    <property type="entry name" value="ODADCRBXLASE"/>
</dbReference>
<dbReference type="InterPro" id="IPR029066">
    <property type="entry name" value="PLP-binding_barrel"/>
</dbReference>
<dbReference type="InterPro" id="IPR000183">
    <property type="entry name" value="Orn/DAP/Arg_de-COase"/>
</dbReference>
<dbReference type="PRINTS" id="PR01182">
    <property type="entry name" value="ORNDCRBXLASE"/>
</dbReference>
<proteinExistence type="inferred from homology"/>
<evidence type="ECO:0000256" key="2">
    <source>
        <dbReference type="ARBA" id="ARBA00008872"/>
    </source>
</evidence>
<evidence type="ECO:0000256" key="3">
    <source>
        <dbReference type="ARBA" id="ARBA00022898"/>
    </source>
</evidence>
<evidence type="ECO:0000256" key="5">
    <source>
        <dbReference type="ARBA" id="ARBA00023239"/>
    </source>
</evidence>
<dbReference type="AlphaFoldDB" id="A0A091IRA8"/>
<keyword evidence="3" id="KW-0663">Pyridoxal phosphate</keyword>
<dbReference type="Pfam" id="PF02784">
    <property type="entry name" value="Orn_Arg_deC_N"/>
    <property type="match status" value="1"/>
</dbReference>
<name>A0A091IRA8_EGRGA</name>
<keyword evidence="4" id="KW-0620">Polyamine biosynthesis</keyword>
<dbReference type="CDD" id="cd00622">
    <property type="entry name" value="PLPDE_III_ODC"/>
    <property type="match status" value="1"/>
</dbReference>
<dbReference type="SUPFAM" id="SSF50621">
    <property type="entry name" value="Alanine racemase C-terminal domain-like"/>
    <property type="match status" value="1"/>
</dbReference>
<evidence type="ECO:0000259" key="9">
    <source>
        <dbReference type="Pfam" id="PF02784"/>
    </source>
</evidence>
<dbReference type="InterPro" id="IPR022643">
    <property type="entry name" value="De-COase2_C"/>
</dbReference>
<evidence type="ECO:0000256" key="7">
    <source>
        <dbReference type="RuleBase" id="RU003737"/>
    </source>
</evidence>
<dbReference type="Pfam" id="PF00278">
    <property type="entry name" value="Orn_DAP_Arg_deC"/>
    <property type="match status" value="1"/>
</dbReference>
<dbReference type="STRING" id="188379.A0A091IRA8"/>
<feature type="domain" description="Orn/DAP/Arg decarboxylase 2 C-terminal" evidence="8">
    <location>
        <begin position="335"/>
        <end position="373"/>
    </location>
</feature>
<evidence type="ECO:0000256" key="6">
    <source>
        <dbReference type="ARBA" id="ARBA00037173"/>
    </source>
</evidence>
<feature type="domain" description="Orn/DAP/Arg decarboxylase 2 N-terminal" evidence="9">
    <location>
        <begin position="44"/>
        <end position="278"/>
    </location>
</feature>
<dbReference type="InterPro" id="IPR022644">
    <property type="entry name" value="De-COase2_N"/>
</dbReference>
<dbReference type="Gene3D" id="3.20.20.10">
    <property type="entry name" value="Alanine racemase"/>
    <property type="match status" value="1"/>
</dbReference>
<dbReference type="Gene3D" id="2.40.37.10">
    <property type="entry name" value="Lyase, Ornithine Decarboxylase, Chain A, domain 1"/>
    <property type="match status" value="1"/>
</dbReference>
<dbReference type="GO" id="GO:0033387">
    <property type="term" value="P:putrescine biosynthetic process from arginine, via ornithine"/>
    <property type="evidence" value="ECO:0007669"/>
    <property type="project" value="TreeGrafter"/>
</dbReference>
<keyword evidence="5" id="KW-0456">Lyase</keyword>
<dbReference type="PANTHER" id="PTHR11482">
    <property type="entry name" value="ARGININE/DIAMINOPIMELATE/ORNITHINE DECARBOXYLASE"/>
    <property type="match status" value="1"/>
</dbReference>
<dbReference type="GO" id="GO:0005737">
    <property type="term" value="C:cytoplasm"/>
    <property type="evidence" value="ECO:0007669"/>
    <property type="project" value="TreeGrafter"/>
</dbReference>
<reference evidence="10 11" key="1">
    <citation type="submission" date="2014-04" db="EMBL/GenBank/DDBJ databases">
        <title>Genome evolution of avian class.</title>
        <authorList>
            <person name="Zhang G."/>
            <person name="Li C."/>
        </authorList>
    </citation>
    <scope>NUCLEOTIDE SEQUENCE [LARGE SCALE GENOMIC DNA]</scope>
    <source>
        <strain evidence="10">BGI_Z169</strain>
    </source>
</reference>
<comment type="function">
    <text evidence="6">Catalyzes the first and rate-limiting step of polyamine biosynthesis that converts ornithine into putrescine, which is the precursor for the polyamines, spermidine and spermine. Polyamines are essential for cell proliferation and are implicated in cellular processes, ranging from DNA replication to apoptosis.</text>
</comment>
<organism evidence="10 11">
    <name type="scientific">Egretta garzetta</name>
    <name type="common">Little egret</name>
    <dbReference type="NCBI Taxonomy" id="188379"/>
    <lineage>
        <taxon>Eukaryota</taxon>
        <taxon>Metazoa</taxon>
        <taxon>Chordata</taxon>
        <taxon>Craniata</taxon>
        <taxon>Vertebrata</taxon>
        <taxon>Euteleostomi</taxon>
        <taxon>Archelosauria</taxon>
        <taxon>Archosauria</taxon>
        <taxon>Dinosauria</taxon>
        <taxon>Saurischia</taxon>
        <taxon>Theropoda</taxon>
        <taxon>Coelurosauria</taxon>
        <taxon>Aves</taxon>
        <taxon>Neognathae</taxon>
        <taxon>Neoaves</taxon>
        <taxon>Aequornithes</taxon>
        <taxon>Pelecaniformes</taxon>
        <taxon>Ardeidae</taxon>
        <taxon>Egretta</taxon>
    </lineage>
</organism>
<sequence>MNQYLNESNFMMVEEGFTTRDLLENLLVELCQVSDQQAFFVADLGDVVKKHLHFLKALPRVKPYFPVKCNGSEGVIRLLAELGTGFACTNKAEIARVQSIGVPAEKIFYSSPCKQVAHIKYAASHGVQLMTFDNEVELSKVARSHPRARMLLGIAADSSPSAHPSMTFGATLKSCQHLLETAKEQAVEVVGISFHLGSCGLEPQAFAQSVAAAQMAFEMGTELGYRMHLLDIGGGIPSTEDTRAQFEEIAAVINSTLDLYFPDGCGVEIIARPGRYYVNSAFTFAASITAMEEGPTEQPGSDGRAEARQVTGHWCILIPCGCSIFFLQKPCPDHPSHSSSLWGPPGHAEDRIADGLELPELQVGDWLIFKDMGAYTIATSPSLGGCPQPQITYAMSRVAW</sequence>
<evidence type="ECO:0000259" key="8">
    <source>
        <dbReference type="Pfam" id="PF00278"/>
    </source>
</evidence>
<evidence type="ECO:0000313" key="10">
    <source>
        <dbReference type="EMBL" id="KFP10867.1"/>
    </source>
</evidence>
<dbReference type="InterPro" id="IPR022653">
    <property type="entry name" value="De-COase2_pyr-phos_BS"/>
</dbReference>
<gene>
    <name evidence="10" type="ORF">Z169_00246</name>
</gene>
<dbReference type="InterPro" id="IPR009006">
    <property type="entry name" value="Ala_racemase/Decarboxylase_C"/>
</dbReference>
<dbReference type="FunFam" id="3.20.20.10:FF:000006">
    <property type="entry name" value="Ornithine decarboxylase 1"/>
    <property type="match status" value="1"/>
</dbReference>
<comment type="cofactor">
    <cofactor evidence="1">
        <name>pyridoxal 5'-phosphate</name>
        <dbReference type="ChEBI" id="CHEBI:597326"/>
    </cofactor>
</comment>
<protein>
    <submittedName>
        <fullName evidence="10">Ornithine decarboxylase 2</fullName>
    </submittedName>
</protein>
<comment type="similarity">
    <text evidence="2 7">Belongs to the Orn/Lys/Arg decarboxylase class-II family.</text>
</comment>
<evidence type="ECO:0000256" key="4">
    <source>
        <dbReference type="ARBA" id="ARBA00023115"/>
    </source>
</evidence>
<dbReference type="Proteomes" id="UP000053119">
    <property type="component" value="Unassembled WGS sequence"/>
</dbReference>
<keyword evidence="11" id="KW-1185">Reference proteome</keyword>